<gene>
    <name evidence="4" type="ORF">A2127_01885</name>
</gene>
<evidence type="ECO:0000256" key="2">
    <source>
        <dbReference type="ARBA" id="ARBA00035294"/>
    </source>
</evidence>
<dbReference type="InterPro" id="IPR035980">
    <property type="entry name" value="Ribosomal_bS6_sf"/>
</dbReference>
<comment type="similarity">
    <text evidence="1">Belongs to the bacterial ribosomal protein bS6 family.</text>
</comment>
<dbReference type="GO" id="GO:0006412">
    <property type="term" value="P:translation"/>
    <property type="evidence" value="ECO:0007669"/>
    <property type="project" value="InterPro"/>
</dbReference>
<evidence type="ECO:0000313" key="4">
    <source>
        <dbReference type="EMBL" id="OGG39416.1"/>
    </source>
</evidence>
<dbReference type="GO" id="GO:0019843">
    <property type="term" value="F:rRNA binding"/>
    <property type="evidence" value="ECO:0007669"/>
    <property type="project" value="InterPro"/>
</dbReference>
<evidence type="ECO:0000313" key="5">
    <source>
        <dbReference type="Proteomes" id="UP000179324"/>
    </source>
</evidence>
<sequence>MYEISFILKEEDASPVGKIFSGHGVEIQTGGEIRKIRLAYPIKKSEYGFFGSFKFEAEPETLEKIFKDLKLEKSLFRYMVAKFEERKIGAREGGKIFQPVAVYKKQDELKRYPDPVLTNEELEKKIEEILK</sequence>
<dbReference type="InterPro" id="IPR014717">
    <property type="entry name" value="Transl_elong_EF1B/ribsomal_bS6"/>
</dbReference>
<dbReference type="Pfam" id="PF01250">
    <property type="entry name" value="Ribosomal_S6"/>
    <property type="match status" value="1"/>
</dbReference>
<dbReference type="Gene3D" id="3.30.70.60">
    <property type="match status" value="1"/>
</dbReference>
<name>A0A1F6BR66_9BACT</name>
<protein>
    <recommendedName>
        <fullName evidence="2">Small ribosomal subunit protein bS6</fullName>
    </recommendedName>
    <alternativeName>
        <fullName evidence="3">30S ribosomal protein S6</fullName>
    </alternativeName>
</protein>
<dbReference type="EMBL" id="MFKI01000012">
    <property type="protein sequence ID" value="OGG39416.1"/>
    <property type="molecule type" value="Genomic_DNA"/>
</dbReference>
<dbReference type="GO" id="GO:0005840">
    <property type="term" value="C:ribosome"/>
    <property type="evidence" value="ECO:0007669"/>
    <property type="project" value="InterPro"/>
</dbReference>
<dbReference type="SUPFAM" id="SSF54995">
    <property type="entry name" value="Ribosomal protein S6"/>
    <property type="match status" value="1"/>
</dbReference>
<evidence type="ECO:0000256" key="3">
    <source>
        <dbReference type="ARBA" id="ARBA00035520"/>
    </source>
</evidence>
<dbReference type="InterPro" id="IPR000529">
    <property type="entry name" value="Ribosomal_bS6"/>
</dbReference>
<organism evidence="4 5">
    <name type="scientific">Candidatus Jorgensenbacteria bacterium GWC1_48_12</name>
    <dbReference type="NCBI Taxonomy" id="1798469"/>
    <lineage>
        <taxon>Bacteria</taxon>
        <taxon>Candidatus Joergenseniibacteriota</taxon>
    </lineage>
</organism>
<proteinExistence type="inferred from homology"/>
<dbReference type="GO" id="GO:0003735">
    <property type="term" value="F:structural constituent of ribosome"/>
    <property type="evidence" value="ECO:0007669"/>
    <property type="project" value="InterPro"/>
</dbReference>
<evidence type="ECO:0000256" key="1">
    <source>
        <dbReference type="ARBA" id="ARBA00009512"/>
    </source>
</evidence>
<accession>A0A1F6BR66</accession>
<dbReference type="AlphaFoldDB" id="A0A1F6BR66"/>
<comment type="caution">
    <text evidence="4">The sequence shown here is derived from an EMBL/GenBank/DDBJ whole genome shotgun (WGS) entry which is preliminary data.</text>
</comment>
<reference evidence="4 5" key="1">
    <citation type="journal article" date="2016" name="Nat. Commun.">
        <title>Thousands of microbial genomes shed light on interconnected biogeochemical processes in an aquifer system.</title>
        <authorList>
            <person name="Anantharaman K."/>
            <person name="Brown C.T."/>
            <person name="Hug L.A."/>
            <person name="Sharon I."/>
            <person name="Castelle C.J."/>
            <person name="Probst A.J."/>
            <person name="Thomas B.C."/>
            <person name="Singh A."/>
            <person name="Wilkins M.J."/>
            <person name="Karaoz U."/>
            <person name="Brodie E.L."/>
            <person name="Williams K.H."/>
            <person name="Hubbard S.S."/>
            <person name="Banfield J.F."/>
        </authorList>
    </citation>
    <scope>NUCLEOTIDE SEQUENCE [LARGE SCALE GENOMIC DNA]</scope>
</reference>
<dbReference type="Proteomes" id="UP000179324">
    <property type="component" value="Unassembled WGS sequence"/>
</dbReference>